<dbReference type="RefSeq" id="WP_170216551.1">
    <property type="nucleotide sequence ID" value="NZ_AP019700.1"/>
</dbReference>
<dbReference type="EMBL" id="RJKX01000015">
    <property type="protein sequence ID" value="ROP84054.1"/>
    <property type="molecule type" value="Genomic_DNA"/>
</dbReference>
<dbReference type="Proteomes" id="UP000278222">
    <property type="component" value="Unassembled WGS sequence"/>
</dbReference>
<gene>
    <name evidence="2" type="ORF">EDC65_3401</name>
</gene>
<feature type="signal peptide" evidence="1">
    <location>
        <begin position="1"/>
        <end position="21"/>
    </location>
</feature>
<evidence type="ECO:0008006" key="4">
    <source>
        <dbReference type="Google" id="ProtNLM"/>
    </source>
</evidence>
<reference evidence="2 3" key="1">
    <citation type="submission" date="2018-11" db="EMBL/GenBank/DDBJ databases">
        <title>Genomic Encyclopedia of Type Strains, Phase IV (KMG-IV): sequencing the most valuable type-strain genomes for metagenomic binning, comparative biology and taxonomic classification.</title>
        <authorList>
            <person name="Goeker M."/>
        </authorList>
    </citation>
    <scope>NUCLEOTIDE SEQUENCE [LARGE SCALE GENOMIC DNA]</scope>
    <source>
        <strain evidence="2 3">DSM 5900</strain>
    </source>
</reference>
<dbReference type="AlphaFoldDB" id="A0A3N1KVT2"/>
<feature type="chain" id="PRO_5018245453" description="Lipoprotein" evidence="1">
    <location>
        <begin position="22"/>
        <end position="51"/>
    </location>
</feature>
<sequence>MRVLLSLVAAAGVMAATAAVACEYTKARTAAAPMTPVPVASAPAPATQPGG</sequence>
<evidence type="ECO:0000313" key="2">
    <source>
        <dbReference type="EMBL" id="ROP84054.1"/>
    </source>
</evidence>
<proteinExistence type="predicted"/>
<protein>
    <recommendedName>
        <fullName evidence="4">Lipoprotein</fullName>
    </recommendedName>
</protein>
<organism evidence="2 3">
    <name type="scientific">Stella humosa</name>
    <dbReference type="NCBI Taxonomy" id="94"/>
    <lineage>
        <taxon>Bacteria</taxon>
        <taxon>Pseudomonadati</taxon>
        <taxon>Pseudomonadota</taxon>
        <taxon>Alphaproteobacteria</taxon>
        <taxon>Rhodospirillales</taxon>
        <taxon>Stellaceae</taxon>
        <taxon>Stella</taxon>
    </lineage>
</organism>
<accession>A0A3N1KVT2</accession>
<evidence type="ECO:0000256" key="1">
    <source>
        <dbReference type="SAM" id="SignalP"/>
    </source>
</evidence>
<evidence type="ECO:0000313" key="3">
    <source>
        <dbReference type="Proteomes" id="UP000278222"/>
    </source>
</evidence>
<keyword evidence="3" id="KW-1185">Reference proteome</keyword>
<dbReference type="PROSITE" id="PS51257">
    <property type="entry name" value="PROKAR_LIPOPROTEIN"/>
    <property type="match status" value="1"/>
</dbReference>
<comment type="caution">
    <text evidence="2">The sequence shown here is derived from an EMBL/GenBank/DDBJ whole genome shotgun (WGS) entry which is preliminary data.</text>
</comment>
<name>A0A3N1KVT2_9PROT</name>
<keyword evidence="1" id="KW-0732">Signal</keyword>